<proteinExistence type="predicted"/>
<evidence type="ECO:0000256" key="1">
    <source>
        <dbReference type="SAM" id="MobiDB-lite"/>
    </source>
</evidence>
<sequence length="59" mass="6374">MFTWQAGRWVAFEETASTRSRAGPERPGADGFAVGDPGTVGQVRFRAGPGLWLADHLKT</sequence>
<protein>
    <submittedName>
        <fullName evidence="2">Uncharacterized protein</fullName>
    </submittedName>
</protein>
<reference evidence="2" key="1">
    <citation type="submission" date="2023-02" db="EMBL/GenBank/DDBJ databases">
        <title>Kitasatospora phosalacinea NBRC 14362.</title>
        <authorList>
            <person name="Ichikawa N."/>
            <person name="Sato H."/>
            <person name="Tonouchi N."/>
        </authorList>
    </citation>
    <scope>NUCLEOTIDE SEQUENCE</scope>
    <source>
        <strain evidence="2">NBRC 14362</strain>
    </source>
</reference>
<evidence type="ECO:0000313" key="3">
    <source>
        <dbReference type="Proteomes" id="UP001165143"/>
    </source>
</evidence>
<dbReference type="AlphaFoldDB" id="A0A9W6PJK7"/>
<gene>
    <name evidence="2" type="ORF">Kpho01_54660</name>
</gene>
<dbReference type="RefSeq" id="WP_033254744.1">
    <property type="nucleotide sequence ID" value="NZ_BSRX01000038.1"/>
</dbReference>
<comment type="caution">
    <text evidence="2">The sequence shown here is derived from an EMBL/GenBank/DDBJ whole genome shotgun (WGS) entry which is preliminary data.</text>
</comment>
<feature type="region of interest" description="Disordered" evidence="1">
    <location>
        <begin position="16"/>
        <end position="35"/>
    </location>
</feature>
<dbReference type="Proteomes" id="UP001165143">
    <property type="component" value="Unassembled WGS sequence"/>
</dbReference>
<evidence type="ECO:0000313" key="2">
    <source>
        <dbReference type="EMBL" id="GLW57455.1"/>
    </source>
</evidence>
<accession>A0A9W6PJK7</accession>
<dbReference type="EMBL" id="BSRX01000038">
    <property type="protein sequence ID" value="GLW57455.1"/>
    <property type="molecule type" value="Genomic_DNA"/>
</dbReference>
<organism evidence="2 3">
    <name type="scientific">Kitasatospora phosalacinea</name>
    <dbReference type="NCBI Taxonomy" id="2065"/>
    <lineage>
        <taxon>Bacteria</taxon>
        <taxon>Bacillati</taxon>
        <taxon>Actinomycetota</taxon>
        <taxon>Actinomycetes</taxon>
        <taxon>Kitasatosporales</taxon>
        <taxon>Streptomycetaceae</taxon>
        <taxon>Kitasatospora</taxon>
    </lineage>
</organism>
<name>A0A9W6PJK7_9ACTN</name>